<proteinExistence type="predicted"/>
<evidence type="ECO:0000313" key="2">
    <source>
        <dbReference type="Proteomes" id="UP001523565"/>
    </source>
</evidence>
<protein>
    <submittedName>
        <fullName evidence="1">Cyclase family protein</fullName>
    </submittedName>
</protein>
<evidence type="ECO:0000313" key="1">
    <source>
        <dbReference type="EMBL" id="MCP1108868.1"/>
    </source>
</evidence>
<reference evidence="1 2" key="1">
    <citation type="journal article" date="2022" name="Genome Biol. Evol.">
        <title>Host diet, physiology and behaviors set the stage for Lachnospiraceae cladogenesis.</title>
        <authorList>
            <person name="Vera-Ponce De Leon A."/>
            <person name="Schneider M."/>
            <person name="Jahnes B.C."/>
            <person name="Sadowski V."/>
            <person name="Camuy-Velez L.A."/>
            <person name="Duan J."/>
            <person name="Sabree Z.L."/>
        </authorList>
    </citation>
    <scope>NUCLEOTIDE SEQUENCE [LARGE SCALE GENOMIC DNA]</scope>
    <source>
        <strain evidence="1 2">PAL227</strain>
    </source>
</reference>
<keyword evidence="2" id="KW-1185">Reference proteome</keyword>
<gene>
    <name evidence="1" type="ORF">NK118_01215</name>
</gene>
<dbReference type="EMBL" id="JAMZFV010000001">
    <property type="protein sequence ID" value="MCP1108868.1"/>
    <property type="molecule type" value="Genomic_DNA"/>
</dbReference>
<dbReference type="Proteomes" id="UP001523565">
    <property type="component" value="Unassembled WGS sequence"/>
</dbReference>
<accession>A0ABT1EE04</accession>
<dbReference type="PANTHER" id="PTHR31118:SF12">
    <property type="entry name" value="CYCLASE-LIKE PROTEIN 2"/>
    <property type="match status" value="1"/>
</dbReference>
<comment type="caution">
    <text evidence="1">The sequence shown here is derived from an EMBL/GenBank/DDBJ whole genome shotgun (WGS) entry which is preliminary data.</text>
</comment>
<dbReference type="RefSeq" id="WP_262067772.1">
    <property type="nucleotide sequence ID" value="NZ_JAMXOC010000001.1"/>
</dbReference>
<name>A0ABT1EE04_9FIRM</name>
<dbReference type="InterPro" id="IPR037175">
    <property type="entry name" value="KFase_sf"/>
</dbReference>
<organism evidence="1 2">
    <name type="scientific">Ohessyouella blattaphilus</name>
    <dbReference type="NCBI Taxonomy" id="2949333"/>
    <lineage>
        <taxon>Bacteria</taxon>
        <taxon>Bacillati</taxon>
        <taxon>Bacillota</taxon>
        <taxon>Clostridia</taxon>
        <taxon>Lachnospirales</taxon>
        <taxon>Lachnospiraceae</taxon>
        <taxon>Ohessyouella</taxon>
    </lineage>
</organism>
<dbReference type="SUPFAM" id="SSF102198">
    <property type="entry name" value="Putative cyclase"/>
    <property type="match status" value="1"/>
</dbReference>
<dbReference type="InterPro" id="IPR007325">
    <property type="entry name" value="KFase/CYL"/>
</dbReference>
<dbReference type="Pfam" id="PF04199">
    <property type="entry name" value="Cyclase"/>
    <property type="match status" value="1"/>
</dbReference>
<dbReference type="Gene3D" id="3.50.30.50">
    <property type="entry name" value="Putative cyclase"/>
    <property type="match status" value="1"/>
</dbReference>
<sequence length="186" mass="20371">MKIFDITKNLFNLPVYPGDPEPKYSIVKDMKQGDEYNLTYVCLCPHNSTHVDAPKHFINNGETIESVSLEDYLGKCQVVIAEGEVDKERVQSLVSDGTKRLLLKGKATLTISGAHELVKRGVVLVGIESGSIGDTAIHRTLLKAQMAILENADLNLVEAGEYTLVALPLKWEGIEASPVRAILIAE</sequence>
<dbReference type="PANTHER" id="PTHR31118">
    <property type="entry name" value="CYCLASE-LIKE PROTEIN 2"/>
    <property type="match status" value="1"/>
</dbReference>